<gene>
    <name evidence="9" type="ORF">GTQ45_05910</name>
</gene>
<dbReference type="InterPro" id="IPR051906">
    <property type="entry name" value="TolC-like"/>
</dbReference>
<dbReference type="GO" id="GO:0015288">
    <property type="term" value="F:porin activity"/>
    <property type="evidence" value="ECO:0007669"/>
    <property type="project" value="TreeGrafter"/>
</dbReference>
<name>A0A845QB32_9HYPH</name>
<proteinExistence type="inferred from homology"/>
<evidence type="ECO:0000256" key="5">
    <source>
        <dbReference type="ARBA" id="ARBA00022692"/>
    </source>
</evidence>
<evidence type="ECO:0000313" key="9">
    <source>
        <dbReference type="EMBL" id="NBG95261.1"/>
    </source>
</evidence>
<dbReference type="GO" id="GO:0009279">
    <property type="term" value="C:cell outer membrane"/>
    <property type="evidence" value="ECO:0007669"/>
    <property type="project" value="UniProtKB-SubCell"/>
</dbReference>
<keyword evidence="7" id="KW-0998">Cell outer membrane</keyword>
<evidence type="ECO:0000256" key="7">
    <source>
        <dbReference type="ARBA" id="ARBA00023237"/>
    </source>
</evidence>
<keyword evidence="8" id="KW-0732">Signal</keyword>
<evidence type="ECO:0000256" key="4">
    <source>
        <dbReference type="ARBA" id="ARBA00022452"/>
    </source>
</evidence>
<reference evidence="9 10" key="1">
    <citation type="journal article" date="2016" name="Int. J. Syst. Evol. Microbiol.">
        <title>Pyruvatibacter mobilis gen. nov., sp. nov., a marine bacterium from the culture broth of Picochlorum sp. 122.</title>
        <authorList>
            <person name="Wang G."/>
            <person name="Tang M."/>
            <person name="Wu H."/>
            <person name="Dai S."/>
            <person name="Li T."/>
            <person name="Chen C."/>
            <person name="He H."/>
            <person name="Fan J."/>
            <person name="Xiang W."/>
            <person name="Li X."/>
        </authorList>
    </citation>
    <scope>NUCLEOTIDE SEQUENCE [LARGE SCALE GENOMIC DNA]</scope>
    <source>
        <strain evidence="9 10">GYP-11</strain>
    </source>
</reference>
<accession>A0A845QB32</accession>
<comment type="subcellular location">
    <subcellularLocation>
        <location evidence="1">Cell outer membrane</location>
    </subcellularLocation>
</comment>
<sequence length="450" mass="48661">MSGGLSASPRLISEFAKTSARCTGLLATLAAFAALASPAHAITIDEAMEIAIRSHPELKAEMLEAEAADRTVGAARSGYFPSISFDGSLRDERTERPTFDRTLTAREYSVTVTQPIFDGLATPARVSEARSDAEAEAFEAGAVRNDIALEVTDAFLGALEARKRLEIFSAQEARARDIFDKLQKRAEVDRGLRSIVVVGRSQVEEARFLTLEAQRDVTLADARYRELVGDVPGELVEPVPPVELVGLDDDAALARAEAAHPVLAAARARAEAAGGSKRVTRAALMPRLDAELRARKGDNIEGITGRDNDYYAGLRVTYQFATGGAAFYDLSAASYREKAALARVYDAARDVRLEVLTALETFRSQSATHAVLASRLAATSELVRVYDAQFVSGRRDLIDLYFVLSEERSAARAELEARFERLRSAYALMAALGDLGPSVTAAPSLDNDDR</sequence>
<keyword evidence="4" id="KW-1134">Transmembrane beta strand</keyword>
<comment type="similarity">
    <text evidence="2">Belongs to the outer membrane factor (OMF) (TC 1.B.17) family.</text>
</comment>
<evidence type="ECO:0000313" key="10">
    <source>
        <dbReference type="Proteomes" id="UP000470384"/>
    </source>
</evidence>
<dbReference type="Pfam" id="PF02321">
    <property type="entry name" value="OEP"/>
    <property type="match status" value="2"/>
</dbReference>
<dbReference type="SUPFAM" id="SSF56954">
    <property type="entry name" value="Outer membrane efflux proteins (OEP)"/>
    <property type="match status" value="1"/>
</dbReference>
<keyword evidence="10" id="KW-1185">Reference proteome</keyword>
<dbReference type="Proteomes" id="UP000470384">
    <property type="component" value="Unassembled WGS sequence"/>
</dbReference>
<feature type="chain" id="PRO_5032535457" evidence="8">
    <location>
        <begin position="42"/>
        <end position="450"/>
    </location>
</feature>
<dbReference type="PANTHER" id="PTHR30026">
    <property type="entry name" value="OUTER MEMBRANE PROTEIN TOLC"/>
    <property type="match status" value="1"/>
</dbReference>
<dbReference type="PANTHER" id="PTHR30026:SF22">
    <property type="entry name" value="OUTER MEMBRANE EFFLUX PROTEIN"/>
    <property type="match status" value="1"/>
</dbReference>
<dbReference type="AlphaFoldDB" id="A0A845QB32"/>
<evidence type="ECO:0000256" key="8">
    <source>
        <dbReference type="SAM" id="SignalP"/>
    </source>
</evidence>
<comment type="caution">
    <text evidence="9">The sequence shown here is derived from an EMBL/GenBank/DDBJ whole genome shotgun (WGS) entry which is preliminary data.</text>
</comment>
<keyword evidence="6" id="KW-0472">Membrane</keyword>
<evidence type="ECO:0000256" key="1">
    <source>
        <dbReference type="ARBA" id="ARBA00004442"/>
    </source>
</evidence>
<keyword evidence="3" id="KW-0813">Transport</keyword>
<dbReference type="GO" id="GO:1990281">
    <property type="term" value="C:efflux pump complex"/>
    <property type="evidence" value="ECO:0007669"/>
    <property type="project" value="TreeGrafter"/>
</dbReference>
<evidence type="ECO:0000256" key="6">
    <source>
        <dbReference type="ARBA" id="ARBA00023136"/>
    </source>
</evidence>
<dbReference type="RefSeq" id="WP_160587282.1">
    <property type="nucleotide sequence ID" value="NZ_BMHN01000001.1"/>
</dbReference>
<protein>
    <submittedName>
        <fullName evidence="9">TolC family protein</fullName>
    </submittedName>
</protein>
<dbReference type="GeneID" id="300655273"/>
<dbReference type="GO" id="GO:0015562">
    <property type="term" value="F:efflux transmembrane transporter activity"/>
    <property type="evidence" value="ECO:0007669"/>
    <property type="project" value="InterPro"/>
</dbReference>
<dbReference type="InterPro" id="IPR003423">
    <property type="entry name" value="OMP_efflux"/>
</dbReference>
<evidence type="ECO:0000256" key="3">
    <source>
        <dbReference type="ARBA" id="ARBA00022448"/>
    </source>
</evidence>
<dbReference type="OrthoDB" id="9814637at2"/>
<dbReference type="EMBL" id="WXYQ01000005">
    <property type="protein sequence ID" value="NBG95261.1"/>
    <property type="molecule type" value="Genomic_DNA"/>
</dbReference>
<feature type="signal peptide" evidence="8">
    <location>
        <begin position="1"/>
        <end position="41"/>
    </location>
</feature>
<dbReference type="Gene3D" id="1.20.1600.10">
    <property type="entry name" value="Outer membrane efflux proteins (OEP)"/>
    <property type="match status" value="1"/>
</dbReference>
<evidence type="ECO:0000256" key="2">
    <source>
        <dbReference type="ARBA" id="ARBA00007613"/>
    </source>
</evidence>
<organism evidence="9 10">
    <name type="scientific">Pyruvatibacter mobilis</name>
    <dbReference type="NCBI Taxonomy" id="1712261"/>
    <lineage>
        <taxon>Bacteria</taxon>
        <taxon>Pseudomonadati</taxon>
        <taxon>Pseudomonadota</taxon>
        <taxon>Alphaproteobacteria</taxon>
        <taxon>Hyphomicrobiales</taxon>
        <taxon>Parvibaculaceae</taxon>
        <taxon>Pyruvatibacter</taxon>
    </lineage>
</organism>
<keyword evidence="5" id="KW-0812">Transmembrane</keyword>